<dbReference type="SUPFAM" id="SSF51735">
    <property type="entry name" value="NAD(P)-binding Rossmann-fold domains"/>
    <property type="match status" value="1"/>
</dbReference>
<keyword evidence="3" id="KW-1185">Reference proteome</keyword>
<dbReference type="PANTHER" id="PTHR43245">
    <property type="entry name" value="BIFUNCTIONAL POLYMYXIN RESISTANCE PROTEIN ARNA"/>
    <property type="match status" value="1"/>
</dbReference>
<reference evidence="2" key="1">
    <citation type="submission" date="2020-08" db="EMBL/GenBank/DDBJ databases">
        <title>Novel species isolated from subtropical streams in China.</title>
        <authorList>
            <person name="Lu H."/>
        </authorList>
    </citation>
    <scope>NUCLEOTIDE SEQUENCE</scope>
    <source>
        <strain evidence="2">KACC 12607</strain>
    </source>
</reference>
<organism evidence="2 3">
    <name type="scientific">Undibacterium jejuense</name>
    <dbReference type="NCBI Taxonomy" id="1344949"/>
    <lineage>
        <taxon>Bacteria</taxon>
        <taxon>Pseudomonadati</taxon>
        <taxon>Pseudomonadota</taxon>
        <taxon>Betaproteobacteria</taxon>
        <taxon>Burkholderiales</taxon>
        <taxon>Oxalobacteraceae</taxon>
        <taxon>Undibacterium</taxon>
    </lineage>
</organism>
<dbReference type="Gene3D" id="3.40.50.720">
    <property type="entry name" value="NAD(P)-binding Rossmann-like Domain"/>
    <property type="match status" value="1"/>
</dbReference>
<gene>
    <name evidence="2" type="ORF">H8K32_02460</name>
</gene>
<sequence>MSEQLRFPDKSKILLTGASGFVGQAIYQTLVNRSERLICPTRRPISKLSATVVNPQISDLSAQTDWSGFLTDVGIVIQCAARVHVMQEAVADALRLFRQVNVDATMRLAEQAAKAGATQFIFLSSVKVNGEGTEPGHAYNEATPSEAQDPYGISKREAENALLALGERSGMHVTIIRPPLIYGPGVKANFASMLNWVEKGIPLPFASIKNKRSFVYLENLVSLVLCCLRNQNAAQQVFLVSDDHDLSTAELLQLSAKALHMPSRLLPFPPTLLVLLAKLARRPAISDRLCGSLQVDISKAKQVLGWTPPYSVEQGLAATMLAKSA</sequence>
<dbReference type="InterPro" id="IPR050177">
    <property type="entry name" value="Lipid_A_modif_metabolic_enz"/>
</dbReference>
<dbReference type="CDD" id="cd05232">
    <property type="entry name" value="UDP_G4E_4_SDR_e"/>
    <property type="match status" value="1"/>
</dbReference>
<name>A0A923HC28_9BURK</name>
<feature type="domain" description="NAD-dependent epimerase/dehydratase" evidence="1">
    <location>
        <begin position="13"/>
        <end position="235"/>
    </location>
</feature>
<comment type="caution">
    <text evidence="2">The sequence shown here is derived from an EMBL/GenBank/DDBJ whole genome shotgun (WGS) entry which is preliminary data.</text>
</comment>
<dbReference type="EMBL" id="JACOFV010000002">
    <property type="protein sequence ID" value="MBC3860949.1"/>
    <property type="molecule type" value="Genomic_DNA"/>
</dbReference>
<dbReference type="InterPro" id="IPR036291">
    <property type="entry name" value="NAD(P)-bd_dom_sf"/>
</dbReference>
<dbReference type="Proteomes" id="UP000634011">
    <property type="component" value="Unassembled WGS sequence"/>
</dbReference>
<dbReference type="AlphaFoldDB" id="A0A923HC28"/>
<dbReference type="InterPro" id="IPR001509">
    <property type="entry name" value="Epimerase_deHydtase"/>
</dbReference>
<evidence type="ECO:0000259" key="1">
    <source>
        <dbReference type="Pfam" id="PF01370"/>
    </source>
</evidence>
<dbReference type="Pfam" id="PF01370">
    <property type="entry name" value="Epimerase"/>
    <property type="match status" value="1"/>
</dbReference>
<proteinExistence type="predicted"/>
<dbReference type="RefSeq" id="WP_186910899.1">
    <property type="nucleotide sequence ID" value="NZ_JACOFV010000002.1"/>
</dbReference>
<evidence type="ECO:0000313" key="2">
    <source>
        <dbReference type="EMBL" id="MBC3860949.1"/>
    </source>
</evidence>
<protein>
    <submittedName>
        <fullName evidence="2">SDR family oxidoreductase</fullName>
    </submittedName>
</protein>
<accession>A0A923HC28</accession>
<dbReference type="PANTHER" id="PTHR43245:SF58">
    <property type="entry name" value="BLL5923 PROTEIN"/>
    <property type="match status" value="1"/>
</dbReference>
<evidence type="ECO:0000313" key="3">
    <source>
        <dbReference type="Proteomes" id="UP000634011"/>
    </source>
</evidence>